<keyword evidence="1" id="KW-0472">Membrane</keyword>
<keyword evidence="1" id="KW-1133">Transmembrane helix</keyword>
<dbReference type="OrthoDB" id="3544032at2"/>
<comment type="caution">
    <text evidence="2">The sequence shown here is derived from an EMBL/GenBank/DDBJ whole genome shotgun (WGS) entry which is preliminary data.</text>
</comment>
<feature type="transmembrane region" description="Helical" evidence="1">
    <location>
        <begin position="6"/>
        <end position="26"/>
    </location>
</feature>
<reference evidence="2 3" key="1">
    <citation type="submission" date="2019-06" db="EMBL/GenBank/DDBJ databases">
        <title>Sequencing the genomes of 1000 actinobacteria strains.</title>
        <authorList>
            <person name="Klenk H.-P."/>
        </authorList>
    </citation>
    <scope>NUCLEOTIDE SEQUENCE [LARGE SCALE GENOMIC DNA]</scope>
    <source>
        <strain evidence="2 3">DSM 102200</strain>
    </source>
</reference>
<dbReference type="AlphaFoldDB" id="A0A543CM84"/>
<keyword evidence="3" id="KW-1185">Reference proteome</keyword>
<dbReference type="RefSeq" id="WP_141956850.1">
    <property type="nucleotide sequence ID" value="NZ_VFOZ01000001.1"/>
</dbReference>
<sequence>MNISRLASGFVLGLAAFMIFEWLMLAKNLGSGPARSTAFYVVHGILVCVNIVLAIVLGTIGWRAWSSSRRG</sequence>
<gene>
    <name evidence="2" type="ORF">FB559_3838</name>
</gene>
<dbReference type="NCBIfam" id="NF046117">
    <property type="entry name" value="SCO4848_fam"/>
    <property type="match status" value="1"/>
</dbReference>
<dbReference type="EMBL" id="VFOZ01000001">
    <property type="protein sequence ID" value="TQL98218.1"/>
    <property type="molecule type" value="Genomic_DNA"/>
</dbReference>
<organism evidence="2 3">
    <name type="scientific">Actinoallomurus bryophytorum</name>
    <dbReference type="NCBI Taxonomy" id="1490222"/>
    <lineage>
        <taxon>Bacteria</taxon>
        <taxon>Bacillati</taxon>
        <taxon>Actinomycetota</taxon>
        <taxon>Actinomycetes</taxon>
        <taxon>Streptosporangiales</taxon>
        <taxon>Thermomonosporaceae</taxon>
        <taxon>Actinoallomurus</taxon>
    </lineage>
</organism>
<evidence type="ECO:0000256" key="1">
    <source>
        <dbReference type="SAM" id="Phobius"/>
    </source>
</evidence>
<feature type="transmembrane region" description="Helical" evidence="1">
    <location>
        <begin position="38"/>
        <end position="65"/>
    </location>
</feature>
<proteinExistence type="predicted"/>
<dbReference type="InterPro" id="IPR058061">
    <property type="entry name" value="SCO4848-like"/>
</dbReference>
<dbReference type="Proteomes" id="UP000316096">
    <property type="component" value="Unassembled WGS sequence"/>
</dbReference>
<evidence type="ECO:0000313" key="3">
    <source>
        <dbReference type="Proteomes" id="UP000316096"/>
    </source>
</evidence>
<protein>
    <submittedName>
        <fullName evidence="2">Uncharacterized protein</fullName>
    </submittedName>
</protein>
<dbReference type="Pfam" id="PF26606">
    <property type="entry name" value="SCO4848"/>
    <property type="match status" value="1"/>
</dbReference>
<accession>A0A543CM84</accession>
<name>A0A543CM84_9ACTN</name>
<keyword evidence="1" id="KW-0812">Transmembrane</keyword>
<evidence type="ECO:0000313" key="2">
    <source>
        <dbReference type="EMBL" id="TQL98218.1"/>
    </source>
</evidence>